<dbReference type="GO" id="GO:0015833">
    <property type="term" value="P:peptide transport"/>
    <property type="evidence" value="ECO:0007669"/>
    <property type="project" value="InterPro"/>
</dbReference>
<evidence type="ECO:0000313" key="6">
    <source>
        <dbReference type="EMBL" id="HJA70139.1"/>
    </source>
</evidence>
<reference evidence="6" key="2">
    <citation type="submission" date="2021-04" db="EMBL/GenBank/DDBJ databases">
        <authorList>
            <person name="Gilroy R."/>
        </authorList>
    </citation>
    <scope>NUCLEOTIDE SEQUENCE</scope>
    <source>
        <strain evidence="6">CHK178-16964</strain>
    </source>
</reference>
<dbReference type="InterPro" id="IPR017871">
    <property type="entry name" value="ABC_transporter-like_CS"/>
</dbReference>
<dbReference type="GO" id="GO:0055085">
    <property type="term" value="P:transmembrane transport"/>
    <property type="evidence" value="ECO:0007669"/>
    <property type="project" value="UniProtKB-ARBA"/>
</dbReference>
<comment type="caution">
    <text evidence="6">The sequence shown here is derived from an EMBL/GenBank/DDBJ whole genome shotgun (WGS) entry which is preliminary data.</text>
</comment>
<dbReference type="GO" id="GO:0016887">
    <property type="term" value="F:ATP hydrolysis activity"/>
    <property type="evidence" value="ECO:0007669"/>
    <property type="project" value="InterPro"/>
</dbReference>
<dbReference type="PANTHER" id="PTHR43776">
    <property type="entry name" value="TRANSPORT ATP-BINDING PROTEIN"/>
    <property type="match status" value="1"/>
</dbReference>
<name>A0A9D2HGP1_9FIRM</name>
<evidence type="ECO:0000259" key="5">
    <source>
        <dbReference type="PROSITE" id="PS50893"/>
    </source>
</evidence>
<dbReference type="Pfam" id="PF08352">
    <property type="entry name" value="oligo_HPY"/>
    <property type="match status" value="1"/>
</dbReference>
<feature type="domain" description="ABC transporter" evidence="5">
    <location>
        <begin position="6"/>
        <end position="248"/>
    </location>
</feature>
<dbReference type="GO" id="GO:0005524">
    <property type="term" value="F:ATP binding"/>
    <property type="evidence" value="ECO:0007669"/>
    <property type="project" value="UniProtKB-KW"/>
</dbReference>
<comment type="similarity">
    <text evidence="1">Belongs to the ABC transporter superfamily.</text>
</comment>
<sequence length="316" mass="35460">MSENLLEIRHLKKYYSSGKGQVKALDGVDLSVKEGELVSIVGESGCGKSTLARCLIGLEKRTEGEIWFEGKEISSYSKEQLRPVRQRMQMVFQSPYGAFNPRHTLGAGLNETAKFYGLNRDEAKERLSTLMSYIKMDEELLSHYPDELSGGQLQRLAIARALIARPALLIADEPVSALDVSVQAQILNILAEIQKKENMAVLFISHDLSVVEHISDRVMVMYLGKAVEEGEKKDVFSDPIHPYTKALLASRPRERPWEEPSRVRLKGELPNALKLPDGCRFWPRCLEYQAGLCDKCEPEWKDQGNGHRAACSLVGT</sequence>
<dbReference type="Pfam" id="PF00005">
    <property type="entry name" value="ABC_tran"/>
    <property type="match status" value="1"/>
</dbReference>
<dbReference type="PROSITE" id="PS00211">
    <property type="entry name" value="ABC_TRANSPORTER_1"/>
    <property type="match status" value="1"/>
</dbReference>
<organism evidence="6 7">
    <name type="scientific">Candidatus Lachnoclostridium stercoravium</name>
    <dbReference type="NCBI Taxonomy" id="2838633"/>
    <lineage>
        <taxon>Bacteria</taxon>
        <taxon>Bacillati</taxon>
        <taxon>Bacillota</taxon>
        <taxon>Clostridia</taxon>
        <taxon>Lachnospirales</taxon>
        <taxon>Lachnospiraceae</taxon>
    </lineage>
</organism>
<proteinExistence type="inferred from homology"/>
<keyword evidence="4 6" id="KW-0067">ATP-binding</keyword>
<evidence type="ECO:0000256" key="3">
    <source>
        <dbReference type="ARBA" id="ARBA00022741"/>
    </source>
</evidence>
<dbReference type="NCBIfam" id="TIGR01727">
    <property type="entry name" value="oligo_HPY"/>
    <property type="match status" value="1"/>
</dbReference>
<dbReference type="InterPro" id="IPR003439">
    <property type="entry name" value="ABC_transporter-like_ATP-bd"/>
</dbReference>
<dbReference type="InterPro" id="IPR050319">
    <property type="entry name" value="ABC_transp_ATP-bind"/>
</dbReference>
<dbReference type="FunFam" id="3.40.50.300:FF:000016">
    <property type="entry name" value="Oligopeptide ABC transporter ATP-binding component"/>
    <property type="match status" value="1"/>
</dbReference>
<dbReference type="PROSITE" id="PS50893">
    <property type="entry name" value="ABC_TRANSPORTER_2"/>
    <property type="match status" value="1"/>
</dbReference>
<evidence type="ECO:0000256" key="4">
    <source>
        <dbReference type="ARBA" id="ARBA00022840"/>
    </source>
</evidence>
<keyword evidence="3" id="KW-0547">Nucleotide-binding</keyword>
<evidence type="ECO:0000313" key="7">
    <source>
        <dbReference type="Proteomes" id="UP000823900"/>
    </source>
</evidence>
<gene>
    <name evidence="6" type="ORF">IAA07_00990</name>
</gene>
<dbReference type="SUPFAM" id="SSF52540">
    <property type="entry name" value="P-loop containing nucleoside triphosphate hydrolases"/>
    <property type="match status" value="1"/>
</dbReference>
<protein>
    <submittedName>
        <fullName evidence="6">ATP-binding cassette domain-containing protein</fullName>
    </submittedName>
</protein>
<dbReference type="InterPro" id="IPR003593">
    <property type="entry name" value="AAA+_ATPase"/>
</dbReference>
<dbReference type="InterPro" id="IPR013563">
    <property type="entry name" value="Oligopep_ABC_C"/>
</dbReference>
<evidence type="ECO:0000256" key="1">
    <source>
        <dbReference type="ARBA" id="ARBA00005417"/>
    </source>
</evidence>
<keyword evidence="2" id="KW-0813">Transport</keyword>
<evidence type="ECO:0000256" key="2">
    <source>
        <dbReference type="ARBA" id="ARBA00022448"/>
    </source>
</evidence>
<dbReference type="InterPro" id="IPR027417">
    <property type="entry name" value="P-loop_NTPase"/>
</dbReference>
<dbReference type="EMBL" id="DWZA01000007">
    <property type="protein sequence ID" value="HJA70139.1"/>
    <property type="molecule type" value="Genomic_DNA"/>
</dbReference>
<dbReference type="SMART" id="SM00382">
    <property type="entry name" value="AAA"/>
    <property type="match status" value="1"/>
</dbReference>
<dbReference type="CDD" id="cd03257">
    <property type="entry name" value="ABC_NikE_OppD_transporters"/>
    <property type="match status" value="1"/>
</dbReference>
<accession>A0A9D2HGP1</accession>
<reference evidence="6" key="1">
    <citation type="journal article" date="2021" name="PeerJ">
        <title>Extensive microbial diversity within the chicken gut microbiome revealed by metagenomics and culture.</title>
        <authorList>
            <person name="Gilroy R."/>
            <person name="Ravi A."/>
            <person name="Getino M."/>
            <person name="Pursley I."/>
            <person name="Horton D.L."/>
            <person name="Alikhan N.F."/>
            <person name="Baker D."/>
            <person name="Gharbi K."/>
            <person name="Hall N."/>
            <person name="Watson M."/>
            <person name="Adriaenssens E.M."/>
            <person name="Foster-Nyarko E."/>
            <person name="Jarju S."/>
            <person name="Secka A."/>
            <person name="Antonio M."/>
            <person name="Oren A."/>
            <person name="Chaudhuri R.R."/>
            <person name="La Ragione R."/>
            <person name="Hildebrand F."/>
            <person name="Pallen M.J."/>
        </authorList>
    </citation>
    <scope>NUCLEOTIDE SEQUENCE</scope>
    <source>
        <strain evidence="6">CHK178-16964</strain>
    </source>
</reference>
<dbReference type="Gene3D" id="3.40.50.300">
    <property type="entry name" value="P-loop containing nucleotide triphosphate hydrolases"/>
    <property type="match status" value="1"/>
</dbReference>
<dbReference type="Proteomes" id="UP000823900">
    <property type="component" value="Unassembled WGS sequence"/>
</dbReference>
<dbReference type="AlphaFoldDB" id="A0A9D2HGP1"/>